<feature type="transmembrane region" description="Helical" evidence="9">
    <location>
        <begin position="255"/>
        <end position="275"/>
    </location>
</feature>
<feature type="transmembrane region" description="Helical" evidence="9">
    <location>
        <begin position="48"/>
        <end position="69"/>
    </location>
</feature>
<dbReference type="AlphaFoldDB" id="A0A1X0VD94"/>
<evidence type="ECO:0000313" key="12">
    <source>
        <dbReference type="Proteomes" id="UP000192288"/>
    </source>
</evidence>
<comment type="similarity">
    <text evidence="9">Belongs to the binding-protein-dependent transport system permease family.</text>
</comment>
<dbReference type="PANTHER" id="PTHR47737">
    <property type="entry name" value="GLYCINE BETAINE/PROLINE BETAINE TRANSPORT SYSTEM PERMEASE PROTEIN PROW"/>
    <property type="match status" value="1"/>
</dbReference>
<dbReference type="InterPro" id="IPR007210">
    <property type="entry name" value="ABC_Gly_betaine_transp_sub-bd"/>
</dbReference>
<evidence type="ECO:0000256" key="4">
    <source>
        <dbReference type="ARBA" id="ARBA00022692"/>
    </source>
</evidence>
<dbReference type="FunFam" id="1.10.3720.10:FF:000001">
    <property type="entry name" value="Glycine betaine ABC transporter, permease"/>
    <property type="match status" value="1"/>
</dbReference>
<dbReference type="GO" id="GO:0031460">
    <property type="term" value="P:glycine betaine transport"/>
    <property type="evidence" value="ECO:0007669"/>
    <property type="project" value="TreeGrafter"/>
</dbReference>
<evidence type="ECO:0000259" key="10">
    <source>
        <dbReference type="PROSITE" id="PS50928"/>
    </source>
</evidence>
<dbReference type="Gene3D" id="3.40.190.10">
    <property type="entry name" value="Periplasmic binding protein-like II"/>
    <property type="match status" value="1"/>
</dbReference>
<feature type="transmembrane region" description="Helical" evidence="9">
    <location>
        <begin position="101"/>
        <end position="124"/>
    </location>
</feature>
<dbReference type="InterPro" id="IPR000515">
    <property type="entry name" value="MetI-like"/>
</dbReference>
<sequence>MTTHNLINIPKLPLEDWVSGFVSWLTTNLSGFFNAIQQGGQAIMDTITSALMAVPMPLMIIGITALAFAMTTKKYGFPIFAALGLMLIANQGLWSDLMNTVTLVLMASVVSLIIGVPLGILMAKSPKTAAVVQPILDFMQTMPGFVYLIPAVAFFGIGVVPGVFASIIFALPPMVRMTNLGIRQVPVDLVEAADSFGSTTWQKLIKLELPNAKNTILAGANQTIMLALSMVVTASMIGAPGLGRGVLSAVQHADVGSGFVNGLGLVILAIIIDRFAQKFNTKPGQKAPLKPWRRWTIVVALLAIVAGGTVNAMTTSQTTGQKINIGYVEWDSEVASSNVLAESLRQHGYDVTLTPLDNAVLWQSLANNQVDVSVSAWLPNTHKALYQKYKNDVTLLGPNLKGVKTGLVVPDYMSANSISDLTTQANKTITGIEPGAGEMATAEKTLKAYPNLSGWNLSSSSSGAMVSALAKAYKNKQDIVVTGWSPHWMFGKYHLKYLADPKNTFGSSETINTIVSKKLKSSDPKAYQVLDKFHWTKDDMESVMLEIQNGKSPKQAAADWIKKHKKLVDSWYQ</sequence>
<keyword evidence="5 9" id="KW-1133">Transmembrane helix</keyword>
<keyword evidence="6 9" id="KW-0472">Membrane</keyword>
<evidence type="ECO:0000256" key="9">
    <source>
        <dbReference type="RuleBase" id="RU363032"/>
    </source>
</evidence>
<evidence type="ECO:0000256" key="6">
    <source>
        <dbReference type="ARBA" id="ARBA00023136"/>
    </source>
</evidence>
<keyword evidence="2 9" id="KW-0813">Transport</keyword>
<dbReference type="eggNOG" id="COG2113">
    <property type="taxonomic scope" value="Bacteria"/>
</dbReference>
<feature type="transmembrane region" description="Helical" evidence="9">
    <location>
        <begin position="223"/>
        <end position="243"/>
    </location>
</feature>
<dbReference type="Proteomes" id="UP000192288">
    <property type="component" value="Unassembled WGS sequence"/>
</dbReference>
<organism evidence="11 12">
    <name type="scientific">Leuconostoc pseudomesenteroides</name>
    <dbReference type="NCBI Taxonomy" id="33968"/>
    <lineage>
        <taxon>Bacteria</taxon>
        <taxon>Bacillati</taxon>
        <taxon>Bacillota</taxon>
        <taxon>Bacilli</taxon>
        <taxon>Lactobacillales</taxon>
        <taxon>Lactobacillaceae</taxon>
        <taxon>Leuconostoc</taxon>
    </lineage>
</organism>
<dbReference type="Gene3D" id="1.10.3720.10">
    <property type="entry name" value="MetI-like"/>
    <property type="match status" value="1"/>
</dbReference>
<dbReference type="GO" id="GO:0005275">
    <property type="term" value="F:amine transmembrane transporter activity"/>
    <property type="evidence" value="ECO:0007669"/>
    <property type="project" value="TreeGrafter"/>
</dbReference>
<protein>
    <submittedName>
        <fullName evidence="11">Glycine/betaine ABC transporter permease</fullName>
    </submittedName>
</protein>
<dbReference type="InterPro" id="IPR035906">
    <property type="entry name" value="MetI-like_sf"/>
</dbReference>
<proteinExistence type="inferred from homology"/>
<evidence type="ECO:0000256" key="7">
    <source>
        <dbReference type="ARBA" id="ARBA00035642"/>
    </source>
</evidence>
<keyword evidence="3" id="KW-1003">Cell membrane</keyword>
<dbReference type="EMBL" id="MPLS01000021">
    <property type="protein sequence ID" value="ORI97579.1"/>
    <property type="molecule type" value="Genomic_DNA"/>
</dbReference>
<feature type="domain" description="ABC transmembrane type-1" evidence="10">
    <location>
        <begin position="97"/>
        <end position="276"/>
    </location>
</feature>
<evidence type="ECO:0000256" key="2">
    <source>
        <dbReference type="ARBA" id="ARBA00022448"/>
    </source>
</evidence>
<dbReference type="STRING" id="33968.BMS77_07045"/>
<feature type="transmembrane region" description="Helical" evidence="9">
    <location>
        <begin position="144"/>
        <end position="171"/>
    </location>
</feature>
<dbReference type="Pfam" id="PF00528">
    <property type="entry name" value="BPD_transp_1"/>
    <property type="match status" value="1"/>
</dbReference>
<keyword evidence="4 9" id="KW-0812">Transmembrane</keyword>
<dbReference type="Pfam" id="PF04069">
    <property type="entry name" value="OpuAC"/>
    <property type="match status" value="1"/>
</dbReference>
<feature type="transmembrane region" description="Helical" evidence="9">
    <location>
        <begin position="75"/>
        <end position="94"/>
    </location>
</feature>
<dbReference type="PANTHER" id="PTHR47737:SF1">
    <property type="entry name" value="GLYCINE BETAINE_PROLINE BETAINE TRANSPORT SYSTEM PERMEASE PROTEIN PROW"/>
    <property type="match status" value="1"/>
</dbReference>
<comment type="similarity">
    <text evidence="8">In the N-terminal section; belongs to the binding-protein-dependent transport system permease family.</text>
</comment>
<name>A0A1X0VD94_LEUPS</name>
<dbReference type="CDD" id="cd06261">
    <property type="entry name" value="TM_PBP2"/>
    <property type="match status" value="1"/>
</dbReference>
<accession>A0A1X0VD94</accession>
<dbReference type="eggNOG" id="COG4176">
    <property type="taxonomic scope" value="Bacteria"/>
</dbReference>
<dbReference type="GO" id="GO:0015871">
    <property type="term" value="P:choline transport"/>
    <property type="evidence" value="ECO:0007669"/>
    <property type="project" value="TreeGrafter"/>
</dbReference>
<comment type="subcellular location">
    <subcellularLocation>
        <location evidence="9">Cell membrane</location>
        <topology evidence="9">Multi-pass membrane protein</topology>
    </subcellularLocation>
    <subcellularLocation>
        <location evidence="1">Membrane</location>
        <topology evidence="1">Multi-pass membrane protein</topology>
    </subcellularLocation>
</comment>
<dbReference type="GO" id="GO:0015226">
    <property type="term" value="F:carnitine transmembrane transporter activity"/>
    <property type="evidence" value="ECO:0007669"/>
    <property type="project" value="TreeGrafter"/>
</dbReference>
<evidence type="ECO:0000256" key="8">
    <source>
        <dbReference type="ARBA" id="ARBA00035652"/>
    </source>
</evidence>
<dbReference type="Gene3D" id="3.40.190.100">
    <property type="entry name" value="Glycine betaine-binding periplasmic protein, domain 2"/>
    <property type="match status" value="1"/>
</dbReference>
<evidence type="ECO:0000256" key="1">
    <source>
        <dbReference type="ARBA" id="ARBA00004141"/>
    </source>
</evidence>
<dbReference type="CDD" id="cd13639">
    <property type="entry name" value="PBP2_OpuAC_like"/>
    <property type="match status" value="1"/>
</dbReference>
<dbReference type="SUPFAM" id="SSF161098">
    <property type="entry name" value="MetI-like"/>
    <property type="match status" value="1"/>
</dbReference>
<dbReference type="SUPFAM" id="SSF53850">
    <property type="entry name" value="Periplasmic binding protein-like II"/>
    <property type="match status" value="1"/>
</dbReference>
<reference evidence="11 12" key="1">
    <citation type="journal article" date="2017" name="Front. Microbiol.">
        <title>Genomic Characterization of Dairy Associated Leuconostoc Species and Diversity of Leuconostocs in Undefined Mixed Mesophilic Starter Cultures.</title>
        <authorList>
            <person name="Frantzen C.A."/>
            <person name="Kot W."/>
            <person name="Pedersen T.B."/>
            <person name="Ardo Y.M."/>
            <person name="Broadbent J.R."/>
            <person name="Neve H."/>
            <person name="Hansen L.H."/>
            <person name="Dal Bello F."/>
            <person name="Ostlie H.M."/>
            <person name="Kleppen H.P."/>
            <person name="Vogensen F.K."/>
            <person name="Holo H."/>
        </authorList>
    </citation>
    <scope>NUCLEOTIDE SEQUENCE [LARGE SCALE GENOMIC DNA]</scope>
    <source>
        <strain evidence="11 12">LMGCF08</strain>
    </source>
</reference>
<feature type="transmembrane region" description="Helical" evidence="9">
    <location>
        <begin position="295"/>
        <end position="314"/>
    </location>
</feature>
<comment type="similarity">
    <text evidence="7">In the C-terminal section; belongs to the OsmX family.</text>
</comment>
<dbReference type="RefSeq" id="WP_080519394.1">
    <property type="nucleotide sequence ID" value="NZ_MPLS01000021.1"/>
</dbReference>
<comment type="caution">
    <text evidence="11">The sequence shown here is derived from an EMBL/GenBank/DDBJ whole genome shotgun (WGS) entry which is preliminary data.</text>
</comment>
<evidence type="ECO:0000256" key="3">
    <source>
        <dbReference type="ARBA" id="ARBA00022475"/>
    </source>
</evidence>
<evidence type="ECO:0000313" key="11">
    <source>
        <dbReference type="EMBL" id="ORI97579.1"/>
    </source>
</evidence>
<dbReference type="GO" id="GO:0043190">
    <property type="term" value="C:ATP-binding cassette (ABC) transporter complex"/>
    <property type="evidence" value="ECO:0007669"/>
    <property type="project" value="InterPro"/>
</dbReference>
<gene>
    <name evidence="11" type="ORF">BMR96_06555</name>
</gene>
<dbReference type="PROSITE" id="PS50928">
    <property type="entry name" value="ABC_TM1"/>
    <property type="match status" value="1"/>
</dbReference>
<evidence type="ECO:0000256" key="5">
    <source>
        <dbReference type="ARBA" id="ARBA00022989"/>
    </source>
</evidence>